<dbReference type="InterPro" id="IPR028363">
    <property type="entry name" value="RPB6"/>
</dbReference>
<comment type="subcellular location">
    <subcellularLocation>
        <location evidence="1">Nucleus</location>
    </subcellularLocation>
</comment>
<keyword evidence="12" id="KW-1185">Reference proteome</keyword>
<dbReference type="SUPFAM" id="SSF63562">
    <property type="entry name" value="RPB6/omega subunit-like"/>
    <property type="match status" value="1"/>
</dbReference>
<keyword evidence="3 11" id="KW-0240">DNA-directed RNA polymerase</keyword>
<evidence type="ECO:0000256" key="8">
    <source>
        <dbReference type="ARBA" id="ARBA00053099"/>
    </source>
</evidence>
<dbReference type="EMBL" id="LJSK01000178">
    <property type="protein sequence ID" value="KPI85590.1"/>
    <property type="molecule type" value="Genomic_DNA"/>
</dbReference>
<evidence type="ECO:0000256" key="10">
    <source>
        <dbReference type="SAM" id="MobiDB-lite"/>
    </source>
</evidence>
<keyword evidence="5" id="KW-0539">Nucleus</keyword>
<dbReference type="Pfam" id="PF01192">
    <property type="entry name" value="RNA_pol_Rpb6"/>
    <property type="match status" value="1"/>
</dbReference>
<comment type="subunit">
    <text evidence="2">Component of the RNA polymerase I (Pol I), RNA polymerase II (Pol II) and RNA polymerase III (Pol III) complexes consisting of at least 13, 12 and 17 subunits, respectively.</text>
</comment>
<dbReference type="OMA" id="DEMEADY"/>
<dbReference type="PIRSF" id="PIRSF000778">
    <property type="entry name" value="RpoK/RPB6"/>
    <property type="match status" value="1"/>
</dbReference>
<dbReference type="FunFam" id="3.90.940.10:FF:000005">
    <property type="entry name" value="Probable DNA-directed RNA polymerases I, II, and III subunit RPABC2"/>
    <property type="match status" value="1"/>
</dbReference>
<feature type="compositionally biased region" description="Acidic residues" evidence="10">
    <location>
        <begin position="34"/>
        <end position="46"/>
    </location>
</feature>
<evidence type="ECO:0000313" key="12">
    <source>
        <dbReference type="Proteomes" id="UP000038009"/>
    </source>
</evidence>
<gene>
    <name evidence="11" type="ORF">ABL78_5365</name>
</gene>
<evidence type="ECO:0000256" key="6">
    <source>
        <dbReference type="ARBA" id="ARBA00025773"/>
    </source>
</evidence>
<dbReference type="GO" id="GO:0042797">
    <property type="term" value="P:tRNA transcription by RNA polymerase III"/>
    <property type="evidence" value="ECO:0007669"/>
    <property type="project" value="TreeGrafter"/>
</dbReference>
<name>A0A0N1HWY9_LEPSE</name>
<evidence type="ECO:0000256" key="9">
    <source>
        <dbReference type="ARBA" id="ARBA00068270"/>
    </source>
</evidence>
<dbReference type="GO" id="GO:0005736">
    <property type="term" value="C:RNA polymerase I complex"/>
    <property type="evidence" value="ECO:0007669"/>
    <property type="project" value="TreeGrafter"/>
</dbReference>
<evidence type="ECO:0000256" key="4">
    <source>
        <dbReference type="ARBA" id="ARBA00023163"/>
    </source>
</evidence>
<comment type="caution">
    <text evidence="11">The sequence shown here is derived from an EMBL/GenBank/DDBJ whole genome shotgun (WGS) entry which is preliminary data.</text>
</comment>
<evidence type="ECO:0000256" key="7">
    <source>
        <dbReference type="ARBA" id="ARBA00030456"/>
    </source>
</evidence>
<comment type="similarity">
    <text evidence="6">Belongs to the archaeal Rpo6/eukaryotic RPB6 RNA polymerase subunit family.</text>
</comment>
<sequence length="162" mass="18016">MSDRDDDDDRLSLNLGDDRNEDDSGSDLNHNAGEDQDEEFEEDGEQLPEDVAANVILSGNAQAAKGARARGIDERVTTAVMTKYERARVLGTRALQISMNAPVAVALEGETDPLTIAVKELRERLTPLIIRRVLPDNTYEDWGVSELLVDFDRPADERYTNI</sequence>
<dbReference type="PROSITE" id="PS01111">
    <property type="entry name" value="RNA_POL_K_14KD"/>
    <property type="match status" value="1"/>
</dbReference>
<dbReference type="Proteomes" id="UP000038009">
    <property type="component" value="Unassembled WGS sequence"/>
</dbReference>
<comment type="function">
    <text evidence="8">DNA-dependent RNA polymerases catalyze the transcription of DNA into RNA using the four ribonucleoside triphosphates as substrates. Common component of RNA polymerases I, II and III which synthesize ribosomal RNA precursors, mRNA precursors and many functional non-coding RNAs, and small RNAs, such as 5S rRNA and tRNAs, respectively. Pol II is the central component of the basal RNA polymerase II transcription machinery. Pols are composed of mobile elements that move relative to each other. In Pol II, RPB6 is part of the clamp element and together with parts of RPB1 and RPB2 forms a pocket to which the RPB4-RPB7 subcomplex binds.</text>
</comment>
<dbReference type="OrthoDB" id="259769at2759"/>
<dbReference type="GO" id="GO:0003899">
    <property type="term" value="F:DNA-directed RNA polymerase activity"/>
    <property type="evidence" value="ECO:0007669"/>
    <property type="project" value="InterPro"/>
</dbReference>
<evidence type="ECO:0000256" key="1">
    <source>
        <dbReference type="ARBA" id="ARBA00004123"/>
    </source>
</evidence>
<dbReference type="InterPro" id="IPR006111">
    <property type="entry name" value="Rpo6/Rpb6"/>
</dbReference>
<dbReference type="Gene3D" id="3.90.940.10">
    <property type="match status" value="1"/>
</dbReference>
<dbReference type="NCBIfam" id="NF002208">
    <property type="entry name" value="PRK01099.1-3"/>
    <property type="match status" value="1"/>
</dbReference>
<dbReference type="GO" id="GO:0005665">
    <property type="term" value="C:RNA polymerase II, core complex"/>
    <property type="evidence" value="ECO:0007669"/>
    <property type="project" value="InterPro"/>
</dbReference>
<feature type="region of interest" description="Disordered" evidence="10">
    <location>
        <begin position="1"/>
        <end position="46"/>
    </location>
</feature>
<dbReference type="GO" id="GO:0003677">
    <property type="term" value="F:DNA binding"/>
    <property type="evidence" value="ECO:0007669"/>
    <property type="project" value="InterPro"/>
</dbReference>
<dbReference type="PANTHER" id="PTHR47227">
    <property type="entry name" value="DNA-DIRECTED RNA POLYMERASE SUBUNIT K"/>
    <property type="match status" value="1"/>
</dbReference>
<evidence type="ECO:0000313" key="11">
    <source>
        <dbReference type="EMBL" id="KPI85590.1"/>
    </source>
</evidence>
<reference evidence="11 12" key="1">
    <citation type="journal article" date="2015" name="PLoS Pathog.">
        <title>Leptomonas seymouri: Adaptations to the Dixenous Life Cycle Analyzed by Genome Sequencing, Transcriptome Profiling and Co-infection with Leishmania donovani.</title>
        <authorList>
            <person name="Kraeva N."/>
            <person name="Butenko A."/>
            <person name="Hlavacova J."/>
            <person name="Kostygov A."/>
            <person name="Myskova J."/>
            <person name="Grybchuk D."/>
            <person name="Lestinova T."/>
            <person name="Votypka J."/>
            <person name="Volf P."/>
            <person name="Opperdoes F."/>
            <person name="Flegontov P."/>
            <person name="Lukes J."/>
            <person name="Yurchenko V."/>
        </authorList>
    </citation>
    <scope>NUCLEOTIDE SEQUENCE [LARGE SCALE GENOMIC DNA]</scope>
    <source>
        <strain evidence="11 12">ATCC 30220</strain>
    </source>
</reference>
<dbReference type="VEuPathDB" id="TriTrypDB:Lsey_0178_0170"/>
<protein>
    <recommendedName>
        <fullName evidence="9">Probable DNA-directed RNA polymerases I, II, and III subunit RPABC2</fullName>
    </recommendedName>
    <alternativeName>
        <fullName evidence="7">RPB6 homolog</fullName>
    </alternativeName>
</protein>
<dbReference type="GO" id="GO:0006366">
    <property type="term" value="P:transcription by RNA polymerase II"/>
    <property type="evidence" value="ECO:0007669"/>
    <property type="project" value="TreeGrafter"/>
</dbReference>
<dbReference type="AlphaFoldDB" id="A0A0N1HWY9"/>
<dbReference type="InterPro" id="IPR020708">
    <property type="entry name" value="DNA-dir_RNA_polK_14-18kDa_CS"/>
</dbReference>
<dbReference type="GO" id="GO:0005666">
    <property type="term" value="C:RNA polymerase III complex"/>
    <property type="evidence" value="ECO:0007669"/>
    <property type="project" value="TreeGrafter"/>
</dbReference>
<evidence type="ECO:0000256" key="5">
    <source>
        <dbReference type="ARBA" id="ARBA00023242"/>
    </source>
</evidence>
<dbReference type="InterPro" id="IPR036161">
    <property type="entry name" value="RPB6/omega-like_sf"/>
</dbReference>
<keyword evidence="4" id="KW-0804">Transcription</keyword>
<organism evidence="11 12">
    <name type="scientific">Leptomonas seymouri</name>
    <dbReference type="NCBI Taxonomy" id="5684"/>
    <lineage>
        <taxon>Eukaryota</taxon>
        <taxon>Discoba</taxon>
        <taxon>Euglenozoa</taxon>
        <taxon>Kinetoplastea</taxon>
        <taxon>Metakinetoplastina</taxon>
        <taxon>Trypanosomatida</taxon>
        <taxon>Trypanosomatidae</taxon>
        <taxon>Leishmaniinae</taxon>
        <taxon>Leptomonas</taxon>
    </lineage>
</organism>
<accession>A0A0N1HWY9</accession>
<dbReference type="GO" id="GO:0006360">
    <property type="term" value="P:transcription by RNA polymerase I"/>
    <property type="evidence" value="ECO:0007669"/>
    <property type="project" value="TreeGrafter"/>
</dbReference>
<evidence type="ECO:0000256" key="3">
    <source>
        <dbReference type="ARBA" id="ARBA00022478"/>
    </source>
</evidence>
<dbReference type="InterPro" id="IPR006110">
    <property type="entry name" value="Pol_omega/Rpo6/RPB6"/>
</dbReference>
<dbReference type="SMART" id="SM01409">
    <property type="entry name" value="RNA_pol_Rpb6"/>
    <property type="match status" value="1"/>
</dbReference>
<evidence type="ECO:0000256" key="2">
    <source>
        <dbReference type="ARBA" id="ARBA00011285"/>
    </source>
</evidence>
<proteinExistence type="inferred from homology"/>
<dbReference type="PIRSF" id="PIRSF500154">
    <property type="entry name" value="RPB6"/>
    <property type="match status" value="1"/>
</dbReference>
<dbReference type="PANTHER" id="PTHR47227:SF5">
    <property type="entry name" value="DNA-DIRECTED RNA POLYMERASES I, II, AND III SUBUNIT RPABC2"/>
    <property type="match status" value="1"/>
</dbReference>